<dbReference type="OrthoDB" id="6228768at2759"/>
<dbReference type="SMART" id="SM00059">
    <property type="entry name" value="FN2"/>
    <property type="match status" value="1"/>
</dbReference>
<evidence type="ECO:0000256" key="2">
    <source>
        <dbReference type="ARBA" id="ARBA00010011"/>
    </source>
</evidence>
<dbReference type="GO" id="GO:0008201">
    <property type="term" value="F:heparin binding"/>
    <property type="evidence" value="ECO:0007669"/>
    <property type="project" value="TreeGrafter"/>
</dbReference>
<accession>A0A075A8C5</accession>
<feature type="domain" description="Fibronectin type-II" evidence="9">
    <location>
        <begin position="102"/>
        <end position="166"/>
    </location>
</feature>
<dbReference type="PANTHER" id="PTHR22918">
    <property type="entry name" value="SEMINAL PLASMA PROTEIN"/>
    <property type="match status" value="1"/>
</dbReference>
<dbReference type="AlphaFoldDB" id="A0A075A8C5"/>
<dbReference type="Pfam" id="PF00040">
    <property type="entry name" value="fn2"/>
    <property type="match status" value="1"/>
</dbReference>
<evidence type="ECO:0000256" key="1">
    <source>
        <dbReference type="ARBA" id="ARBA00004613"/>
    </source>
</evidence>
<reference evidence="10 11" key="1">
    <citation type="submission" date="2013-11" db="EMBL/GenBank/DDBJ databases">
        <title>Opisthorchis viverrini - life in the bile duct.</title>
        <authorList>
            <person name="Young N.D."/>
            <person name="Nagarajan N."/>
            <person name="Lin S.J."/>
            <person name="Korhonen P.K."/>
            <person name="Jex A.R."/>
            <person name="Hall R.S."/>
            <person name="Safavi-Hemami H."/>
            <person name="Kaewkong W."/>
            <person name="Bertrand D."/>
            <person name="Gao S."/>
            <person name="Seet Q."/>
            <person name="Wongkham S."/>
            <person name="Teh B.T."/>
            <person name="Wongkham C."/>
            <person name="Intapan P.M."/>
            <person name="Maleewong W."/>
            <person name="Yang X."/>
            <person name="Hu M."/>
            <person name="Wang Z."/>
            <person name="Hofmann A."/>
            <person name="Sternberg P.W."/>
            <person name="Tan P."/>
            <person name="Wang J."/>
            <person name="Gasser R.B."/>
        </authorList>
    </citation>
    <scope>NUCLEOTIDE SEQUENCE [LARGE SCALE GENOMIC DNA]</scope>
</reference>
<comment type="similarity">
    <text evidence="2">Belongs to the seminal plasma protein family.</text>
</comment>
<dbReference type="GO" id="GO:0009986">
    <property type="term" value="C:cell surface"/>
    <property type="evidence" value="ECO:0007669"/>
    <property type="project" value="TreeGrafter"/>
</dbReference>
<feature type="transmembrane region" description="Helical" evidence="7">
    <location>
        <begin position="465"/>
        <end position="492"/>
    </location>
</feature>
<organism evidence="10 11">
    <name type="scientific">Opisthorchis viverrini</name>
    <name type="common">Southeast Asian liver fluke</name>
    <dbReference type="NCBI Taxonomy" id="6198"/>
    <lineage>
        <taxon>Eukaryota</taxon>
        <taxon>Metazoa</taxon>
        <taxon>Spiralia</taxon>
        <taxon>Lophotrochozoa</taxon>
        <taxon>Platyhelminthes</taxon>
        <taxon>Trematoda</taxon>
        <taxon>Digenea</taxon>
        <taxon>Opisthorchiida</taxon>
        <taxon>Opisthorchiata</taxon>
        <taxon>Opisthorchiidae</taxon>
        <taxon>Opisthorchis</taxon>
    </lineage>
</organism>
<feature type="signal peptide" evidence="8">
    <location>
        <begin position="1"/>
        <end position="19"/>
    </location>
</feature>
<keyword evidence="7" id="KW-0812">Transmembrane</keyword>
<dbReference type="InterPro" id="IPR013806">
    <property type="entry name" value="Kringle-like"/>
</dbReference>
<evidence type="ECO:0000256" key="6">
    <source>
        <dbReference type="PROSITE-ProRule" id="PRU00479"/>
    </source>
</evidence>
<dbReference type="STRING" id="6198.A0A075A8C5"/>
<protein>
    <recommendedName>
        <fullName evidence="9">Fibronectin type-II domain-containing protein</fullName>
    </recommendedName>
</protein>
<dbReference type="RefSeq" id="XP_009164295.1">
    <property type="nucleotide sequence ID" value="XM_009166031.1"/>
</dbReference>
<dbReference type="KEGG" id="ovi:T265_01905"/>
<evidence type="ECO:0000259" key="9">
    <source>
        <dbReference type="PROSITE" id="PS51092"/>
    </source>
</evidence>
<keyword evidence="3" id="KW-0964">Secreted</keyword>
<sequence length="739" mass="84911">MQLDVILLALLTSVGCTWAWRPKEYRQNSEPGQKPCIFPTVHRRTAMYECQNSLVSVPTEPFQLAPNQQNRGIWWCSLTDNFDHYPEWRICPETPTTYGGNQPGRDCHFPFIHQKRIYHTCIREGGELRFQRPDDPVPVDDGRSGYWWCATTPNFDKDRFWTRCRSQHAHQLPCHFTKHTVKVGGLVQDVDHECQPFAGHWVCHTELNQLRECPSALVGGPSSSLTEGGNDPGFQCHFPFQATLPLLTADFHWVGTARRRNITTCLPGLTTSSGLESIYPPWIGYWCATTSNFDEDKLWTRCTHPQESGQSNSLKHLANHRLSEIWTHLTWLRWISPDEHRNFNLPGQAYSVEFKRVLSEVEKLRSKWDFTSNPQCDEELQWWAWLAPFWWTKYQSNQTTWPVAHASTETINSEVDSGINPLSRGFQLPRWVQAWNSAGWLRFGKGLNERWTELKYLVQKRWDKAWTIAFLSGVLCATGFIVALLLMLLAFIDRFKRRQLVRIFCRRSVIKEPTLGSVHEVEGDEYNLYAPLSKYPPGYLHNASRTSDCIQTNVSPPVDTAEMCNPSKLFPPNHPLTNCDYFTDAFHSQKDSVIDYNQPELILPKLNSTVLSISNGSTVRKKQSDIADMYQYPYVCCSSSNVICPCRKQQNRLIVNLLIALTRKPGDDDQSDKSNILQQFLPLLSNCQLANQNCVCPVSDSSENRRPTTQFCTFGHAQCFERPRVEPSAPPPSYDQLDP</sequence>
<dbReference type="InterPro" id="IPR051666">
    <property type="entry name" value="SP_Capacitation_Regulator"/>
</dbReference>
<evidence type="ECO:0000256" key="3">
    <source>
        <dbReference type="ARBA" id="ARBA00022525"/>
    </source>
</evidence>
<gene>
    <name evidence="10" type="ORF">T265_01905</name>
</gene>
<proteinExistence type="inferred from homology"/>
<keyword evidence="7" id="KW-1133">Transmembrane helix</keyword>
<evidence type="ECO:0000256" key="4">
    <source>
        <dbReference type="ARBA" id="ARBA00022737"/>
    </source>
</evidence>
<keyword evidence="7" id="KW-0472">Membrane</keyword>
<dbReference type="CDD" id="cd00062">
    <property type="entry name" value="FN2"/>
    <property type="match status" value="1"/>
</dbReference>
<dbReference type="PROSITE" id="PS51092">
    <property type="entry name" value="FN2_2"/>
    <property type="match status" value="2"/>
</dbReference>
<comment type="caution">
    <text evidence="6">Lacks conserved residue(s) required for the propagation of feature annotation.</text>
</comment>
<dbReference type="CTD" id="20316093"/>
<dbReference type="Gene3D" id="2.10.10.10">
    <property type="entry name" value="Fibronectin, type II, collagen-binding"/>
    <property type="match status" value="3"/>
</dbReference>
<dbReference type="Proteomes" id="UP000054324">
    <property type="component" value="Unassembled WGS sequence"/>
</dbReference>
<dbReference type="GO" id="GO:0005576">
    <property type="term" value="C:extracellular region"/>
    <property type="evidence" value="ECO:0007669"/>
    <property type="project" value="UniProtKB-SubCell"/>
</dbReference>
<comment type="subcellular location">
    <subcellularLocation>
        <location evidence="1">Secreted</location>
    </subcellularLocation>
</comment>
<dbReference type="EMBL" id="KL596639">
    <property type="protein sequence ID" value="KER31975.1"/>
    <property type="molecule type" value="Genomic_DNA"/>
</dbReference>
<dbReference type="SUPFAM" id="SSF57440">
    <property type="entry name" value="Kringle-like"/>
    <property type="match status" value="2"/>
</dbReference>
<evidence type="ECO:0000313" key="11">
    <source>
        <dbReference type="Proteomes" id="UP000054324"/>
    </source>
</evidence>
<evidence type="ECO:0000256" key="8">
    <source>
        <dbReference type="SAM" id="SignalP"/>
    </source>
</evidence>
<keyword evidence="8" id="KW-0732">Signal</keyword>
<evidence type="ECO:0000313" key="10">
    <source>
        <dbReference type="EMBL" id="KER31975.1"/>
    </source>
</evidence>
<dbReference type="InterPro" id="IPR000562">
    <property type="entry name" value="FN_type2_dom"/>
</dbReference>
<feature type="domain" description="Fibronectin type-II" evidence="9">
    <location>
        <begin position="31"/>
        <end position="93"/>
    </location>
</feature>
<keyword evidence="11" id="KW-1185">Reference proteome</keyword>
<evidence type="ECO:0000256" key="7">
    <source>
        <dbReference type="SAM" id="Phobius"/>
    </source>
</evidence>
<dbReference type="GO" id="GO:0048240">
    <property type="term" value="P:sperm capacitation"/>
    <property type="evidence" value="ECO:0007669"/>
    <property type="project" value="TreeGrafter"/>
</dbReference>
<dbReference type="PANTHER" id="PTHR22918:SF1">
    <property type="entry name" value="FIBRONECTIN TYPE-II DOMAIN-CONTAINING PROTEIN"/>
    <property type="match status" value="1"/>
</dbReference>
<feature type="chain" id="PRO_5001704539" description="Fibronectin type-II domain-containing protein" evidence="8">
    <location>
        <begin position="20"/>
        <end position="739"/>
    </location>
</feature>
<dbReference type="InterPro" id="IPR036943">
    <property type="entry name" value="FN_type2_sf"/>
</dbReference>
<evidence type="ECO:0000256" key="5">
    <source>
        <dbReference type="ARBA" id="ARBA00023157"/>
    </source>
</evidence>
<keyword evidence="4" id="KW-0677">Repeat</keyword>
<keyword evidence="5" id="KW-1015">Disulfide bond</keyword>
<dbReference type="GeneID" id="20316093"/>
<name>A0A075A8C5_OPIVI</name>